<dbReference type="AlphaFoldDB" id="A0ABD3HMY2"/>
<evidence type="ECO:0000313" key="3">
    <source>
        <dbReference type="Proteomes" id="UP001633002"/>
    </source>
</evidence>
<comment type="caution">
    <text evidence="2">The sequence shown here is derived from an EMBL/GenBank/DDBJ whole genome shotgun (WGS) entry which is preliminary data.</text>
</comment>
<protein>
    <recommendedName>
        <fullName evidence="4">RING-type domain-containing protein</fullName>
    </recommendedName>
</protein>
<accession>A0ABD3HMY2</accession>
<gene>
    <name evidence="2" type="ORF">R1sor_005578</name>
</gene>
<evidence type="ECO:0000313" key="2">
    <source>
        <dbReference type="EMBL" id="KAL3691927.1"/>
    </source>
</evidence>
<dbReference type="SUPFAM" id="SSF57850">
    <property type="entry name" value="RING/U-box"/>
    <property type="match status" value="1"/>
</dbReference>
<evidence type="ECO:0000256" key="1">
    <source>
        <dbReference type="SAM" id="Coils"/>
    </source>
</evidence>
<evidence type="ECO:0008006" key="4">
    <source>
        <dbReference type="Google" id="ProtNLM"/>
    </source>
</evidence>
<organism evidence="2 3">
    <name type="scientific">Riccia sorocarpa</name>
    <dbReference type="NCBI Taxonomy" id="122646"/>
    <lineage>
        <taxon>Eukaryota</taxon>
        <taxon>Viridiplantae</taxon>
        <taxon>Streptophyta</taxon>
        <taxon>Embryophyta</taxon>
        <taxon>Marchantiophyta</taxon>
        <taxon>Marchantiopsida</taxon>
        <taxon>Marchantiidae</taxon>
        <taxon>Marchantiales</taxon>
        <taxon>Ricciaceae</taxon>
        <taxon>Riccia</taxon>
    </lineage>
</organism>
<dbReference type="Proteomes" id="UP001633002">
    <property type="component" value="Unassembled WGS sequence"/>
</dbReference>
<proteinExistence type="predicted"/>
<reference evidence="2 3" key="1">
    <citation type="submission" date="2024-09" db="EMBL/GenBank/DDBJ databases">
        <title>Chromosome-scale assembly of Riccia sorocarpa.</title>
        <authorList>
            <person name="Paukszto L."/>
        </authorList>
    </citation>
    <scope>NUCLEOTIDE SEQUENCE [LARGE SCALE GENOMIC DNA]</scope>
    <source>
        <strain evidence="2">LP-2024</strain>
        <tissue evidence="2">Aerial parts of the thallus</tissue>
    </source>
</reference>
<feature type="coiled-coil region" evidence="1">
    <location>
        <begin position="18"/>
        <end position="76"/>
    </location>
</feature>
<keyword evidence="3" id="KW-1185">Reference proteome</keyword>
<dbReference type="EMBL" id="JBJQOH010000003">
    <property type="protein sequence ID" value="KAL3691927.1"/>
    <property type="molecule type" value="Genomic_DNA"/>
</dbReference>
<name>A0ABD3HMY2_9MARC</name>
<sequence length="366" mass="41364">MPEVTYPRYLNKKFSEVLSAVEESAQKLVRLEEELESTRANAKKLEDVITDAEAEIEKKDLVLESEESMLESQEAEMKILRPLAKVSTSVLTPRFVPTASEVTRSVFRVTSCPVCALGFHCVNFMPTSCWHAYHPACLMALIARSVEPKCLECYESFHPDWCESWGIDTKEEHRKKWEADLGLQRQRDAFSDCIRDLYHKTPNVLSDRRKVEKEKRQRFTQKYTVVSGRGAEFGCIHFNYKSQAHILAASIPESEAWANDHPSCRSTIRSSLTDEREGDVSIVDVNVPQTRSKKGKQPGSKGYTESTWKVQTKSYVSEAEMCTGIGSPGPKTKYFVKPLRECRTPDAPANTGVSSSSIMATKKLFT</sequence>
<keyword evidence="1" id="KW-0175">Coiled coil</keyword>